<comment type="caution">
    <text evidence="2">The sequence shown here is derived from an EMBL/GenBank/DDBJ whole genome shotgun (WGS) entry which is preliminary data.</text>
</comment>
<organism evidence="2 3">
    <name type="scientific">Lentinula lateritia</name>
    <dbReference type="NCBI Taxonomy" id="40482"/>
    <lineage>
        <taxon>Eukaryota</taxon>
        <taxon>Fungi</taxon>
        <taxon>Dikarya</taxon>
        <taxon>Basidiomycota</taxon>
        <taxon>Agaricomycotina</taxon>
        <taxon>Agaricomycetes</taxon>
        <taxon>Agaricomycetidae</taxon>
        <taxon>Agaricales</taxon>
        <taxon>Marasmiineae</taxon>
        <taxon>Omphalotaceae</taxon>
        <taxon>Lentinula</taxon>
    </lineage>
</organism>
<reference evidence="2" key="1">
    <citation type="submission" date="2022-08" db="EMBL/GenBank/DDBJ databases">
        <authorList>
            <consortium name="DOE Joint Genome Institute"/>
            <person name="Min B."/>
            <person name="Riley R."/>
            <person name="Sierra-Patev S."/>
            <person name="Naranjo-Ortiz M."/>
            <person name="Looney B."/>
            <person name="Konkel Z."/>
            <person name="Slot J.C."/>
            <person name="Sakamoto Y."/>
            <person name="Steenwyk J.L."/>
            <person name="Rokas A."/>
            <person name="Carro J."/>
            <person name="Camarero S."/>
            <person name="Ferreira P."/>
            <person name="Molpeceres G."/>
            <person name="Ruiz-Duenas F.J."/>
            <person name="Serrano A."/>
            <person name="Henrissat B."/>
            <person name="Drula E."/>
            <person name="Hughes K.W."/>
            <person name="Mata J.L."/>
            <person name="Ishikawa N.K."/>
            <person name="Vargas-Isla R."/>
            <person name="Ushijima S."/>
            <person name="Smith C.A."/>
            <person name="Ahrendt S."/>
            <person name="Andreopoulos W."/>
            <person name="He G."/>
            <person name="Labutti K."/>
            <person name="Lipzen A."/>
            <person name="Ng V."/>
            <person name="Sandor L."/>
            <person name="Barry K."/>
            <person name="Martinez A.T."/>
            <person name="Xiao Y."/>
            <person name="Gibbons J.G."/>
            <person name="Terashima K."/>
            <person name="Hibbett D.S."/>
            <person name="Grigoriev I.V."/>
        </authorList>
    </citation>
    <scope>NUCLEOTIDE SEQUENCE</scope>
    <source>
        <strain evidence="2">Sp2 HRB7682 ss15</strain>
    </source>
</reference>
<reference evidence="2" key="2">
    <citation type="journal article" date="2023" name="Proc. Natl. Acad. Sci. U.S.A.">
        <title>A global phylogenomic analysis of the shiitake genus Lentinula.</title>
        <authorList>
            <person name="Sierra-Patev S."/>
            <person name="Min B."/>
            <person name="Naranjo-Ortiz M."/>
            <person name="Looney B."/>
            <person name="Konkel Z."/>
            <person name="Slot J.C."/>
            <person name="Sakamoto Y."/>
            <person name="Steenwyk J.L."/>
            <person name="Rokas A."/>
            <person name="Carro J."/>
            <person name="Camarero S."/>
            <person name="Ferreira P."/>
            <person name="Molpeceres G."/>
            <person name="Ruiz-Duenas F.J."/>
            <person name="Serrano A."/>
            <person name="Henrissat B."/>
            <person name="Drula E."/>
            <person name="Hughes K.W."/>
            <person name="Mata J.L."/>
            <person name="Ishikawa N.K."/>
            <person name="Vargas-Isla R."/>
            <person name="Ushijima S."/>
            <person name="Smith C.A."/>
            <person name="Donoghue J."/>
            <person name="Ahrendt S."/>
            <person name="Andreopoulos W."/>
            <person name="He G."/>
            <person name="LaButti K."/>
            <person name="Lipzen A."/>
            <person name="Ng V."/>
            <person name="Riley R."/>
            <person name="Sandor L."/>
            <person name="Barry K."/>
            <person name="Martinez A.T."/>
            <person name="Xiao Y."/>
            <person name="Gibbons J.G."/>
            <person name="Terashima K."/>
            <person name="Grigoriev I.V."/>
            <person name="Hibbett D."/>
        </authorList>
    </citation>
    <scope>NUCLEOTIDE SEQUENCE</scope>
    <source>
        <strain evidence="2">Sp2 HRB7682 ss15</strain>
    </source>
</reference>
<keyword evidence="1" id="KW-0175">Coiled coil</keyword>
<feature type="coiled-coil region" evidence="1">
    <location>
        <begin position="233"/>
        <end position="267"/>
    </location>
</feature>
<protein>
    <submittedName>
        <fullName evidence="2">Uncharacterized protein</fullName>
    </submittedName>
</protein>
<evidence type="ECO:0000313" key="3">
    <source>
        <dbReference type="Proteomes" id="UP001150238"/>
    </source>
</evidence>
<proteinExistence type="predicted"/>
<name>A0A9W9A9J0_9AGAR</name>
<dbReference type="EMBL" id="JANVFS010000018">
    <property type="protein sequence ID" value="KAJ4477691.1"/>
    <property type="molecule type" value="Genomic_DNA"/>
</dbReference>
<evidence type="ECO:0000256" key="1">
    <source>
        <dbReference type="SAM" id="Coils"/>
    </source>
</evidence>
<accession>A0A9W9A9J0</accession>
<gene>
    <name evidence="2" type="ORF">C8J55DRAFT_489701</name>
</gene>
<sequence>MSLRASATSSANLVKGFAELKELRDSIIQMQHQWHETVEIMNALLRQAEELDEQLSCLERISREFTLCSGVLHSQLERLVIIHRREELRGKETNALLNVGIQAEVFRLLEMKIMLPDDLLQPDIIQLNNLEEFLSGPQNIESYGLLQKTTARILEEVCKHLLSSEKATMDTLKTRDCDEVAPGWVEIVNNTDLERGDSDEMNLASSIYTLLPTLAHNLLQQSPSLVERQEGFIQIANHLIQNLRRKLKELAILNAQLREENAVLRRKIAASTMIQD</sequence>
<dbReference type="Proteomes" id="UP001150238">
    <property type="component" value="Unassembled WGS sequence"/>
</dbReference>
<evidence type="ECO:0000313" key="2">
    <source>
        <dbReference type="EMBL" id="KAJ4477691.1"/>
    </source>
</evidence>
<dbReference type="AlphaFoldDB" id="A0A9W9A9J0"/>